<dbReference type="Proteomes" id="UP000315522">
    <property type="component" value="Unassembled WGS sequence"/>
</dbReference>
<comment type="similarity">
    <text evidence="3">Belongs to the fructosamine kinase family.</text>
</comment>
<evidence type="ECO:0000256" key="2">
    <source>
        <dbReference type="ARBA" id="ARBA00048655"/>
    </source>
</evidence>
<dbReference type="PANTHER" id="PTHR12149:SF8">
    <property type="entry name" value="PROTEIN-RIBULOSAMINE 3-KINASE"/>
    <property type="match status" value="1"/>
</dbReference>
<accession>A0A559M217</accession>
<dbReference type="GO" id="GO:0102193">
    <property type="term" value="F:protein-ribulosamine 3-kinase activity"/>
    <property type="evidence" value="ECO:0007669"/>
    <property type="project" value="UniProtKB-EC"/>
</dbReference>
<dbReference type="EC" id="2.7.1.172" evidence="1"/>
<dbReference type="Gene3D" id="3.90.1200.10">
    <property type="match status" value="1"/>
</dbReference>
<keyword evidence="5" id="KW-1185">Reference proteome</keyword>
<protein>
    <recommendedName>
        <fullName evidence="1">protein-ribulosamine 3-kinase</fullName>
        <ecNumber evidence="1">2.7.1.172</ecNumber>
    </recommendedName>
</protein>
<comment type="caution">
    <text evidence="4">The sequence shown here is derived from an EMBL/GenBank/DDBJ whole genome shotgun (WGS) entry which is preliminary data.</text>
</comment>
<keyword evidence="3" id="KW-0808">Transferase</keyword>
<dbReference type="FunFam" id="3.90.1200.10:FF:000018">
    <property type="entry name" value="Fructosamine-3-kinase, putative"/>
    <property type="match status" value="1"/>
</dbReference>
<comment type="catalytic activity">
    <reaction evidence="2">
        <text>N(6)-D-ribulosyl-L-lysyl-[protein] + ATP = N(6)-(3-O-phospho-D-ribulosyl)-L-lysyl-[protein] + ADP + H(+)</text>
        <dbReference type="Rhea" id="RHEA:48432"/>
        <dbReference type="Rhea" id="RHEA-COMP:12103"/>
        <dbReference type="Rhea" id="RHEA-COMP:12104"/>
        <dbReference type="ChEBI" id="CHEBI:15378"/>
        <dbReference type="ChEBI" id="CHEBI:30616"/>
        <dbReference type="ChEBI" id="CHEBI:90418"/>
        <dbReference type="ChEBI" id="CHEBI:90420"/>
        <dbReference type="ChEBI" id="CHEBI:456216"/>
        <dbReference type="EC" id="2.7.1.172"/>
    </reaction>
    <physiologicalReaction direction="left-to-right" evidence="2">
        <dbReference type="Rhea" id="RHEA:48433"/>
    </physiologicalReaction>
</comment>
<dbReference type="EMBL" id="QGML01002871">
    <property type="protein sequence ID" value="TVY86996.1"/>
    <property type="molecule type" value="Genomic_DNA"/>
</dbReference>
<keyword evidence="3 4" id="KW-0418">Kinase</keyword>
<dbReference type="SUPFAM" id="SSF56112">
    <property type="entry name" value="Protein kinase-like (PK-like)"/>
    <property type="match status" value="1"/>
</dbReference>
<sequence>MTPKIDPAILAALSLDAATTSITSHGGSGFASTFKITSTAEGNEKLFFVKQGKGKASEIMFTGEHASLNAIHNAVPSLCPKSYANGKLATGAGSFLATDFLDLSSSSTSSSAAIGVGSGMSLAQKLAKLHSTPAPVPDGYSKPMFGFPVTTCCGETEQDNGFKESWAEFYGESRLRCVTRKAEGNQGVDGELGGLVEEVVGRVVPRLLGDGHLRDGETGGAIVPVVVHGDLWSGNHGRGSIGGGPVEEVVFDASAAWAHSEFEFGIMGMFGGFGGSFNKEYWKYKPKDEPVEEWEDRVQLYELYHHLNHYAMFGGGYRGGAVRIMQRLLKKYENAS</sequence>
<reference evidence="4 5" key="1">
    <citation type="submission" date="2018-05" db="EMBL/GenBank/DDBJ databases">
        <title>Genome sequencing and assembly of the regulated plant pathogen Lachnellula willkommii and related sister species for the development of diagnostic species identification markers.</title>
        <authorList>
            <person name="Giroux E."/>
            <person name="Bilodeau G."/>
        </authorList>
    </citation>
    <scope>NUCLEOTIDE SEQUENCE [LARGE SCALE GENOMIC DNA]</scope>
    <source>
        <strain evidence="4 5">CBS 172.35</strain>
    </source>
</reference>
<evidence type="ECO:0000256" key="1">
    <source>
        <dbReference type="ARBA" id="ARBA00011961"/>
    </source>
</evidence>
<name>A0A559M217_9HELO</name>
<dbReference type="Pfam" id="PF03881">
    <property type="entry name" value="Fructosamin_kin"/>
    <property type="match status" value="1"/>
</dbReference>
<dbReference type="PIRSF" id="PIRSF006221">
    <property type="entry name" value="Ketosamine-3-kinase"/>
    <property type="match status" value="1"/>
</dbReference>
<dbReference type="PANTHER" id="PTHR12149">
    <property type="entry name" value="FRUCTOSAMINE 3 KINASE-RELATED PROTEIN"/>
    <property type="match status" value="1"/>
</dbReference>
<dbReference type="GO" id="GO:0016301">
    <property type="term" value="F:kinase activity"/>
    <property type="evidence" value="ECO:0007669"/>
    <property type="project" value="UniProtKB-UniRule"/>
</dbReference>
<evidence type="ECO:0000256" key="3">
    <source>
        <dbReference type="PIRNR" id="PIRNR006221"/>
    </source>
</evidence>
<gene>
    <name evidence="4" type="primary">Fn3krp_3</name>
    <name evidence="4" type="ORF">LAWI1_G007829</name>
</gene>
<dbReference type="InterPro" id="IPR011009">
    <property type="entry name" value="Kinase-like_dom_sf"/>
</dbReference>
<evidence type="ECO:0000313" key="4">
    <source>
        <dbReference type="EMBL" id="TVY86996.1"/>
    </source>
</evidence>
<dbReference type="AlphaFoldDB" id="A0A559M217"/>
<proteinExistence type="inferred from homology"/>
<dbReference type="InterPro" id="IPR016477">
    <property type="entry name" value="Fructo-/Ketosamine-3-kinase"/>
</dbReference>
<organism evidence="4 5">
    <name type="scientific">Lachnellula willkommii</name>
    <dbReference type="NCBI Taxonomy" id="215461"/>
    <lineage>
        <taxon>Eukaryota</taxon>
        <taxon>Fungi</taxon>
        <taxon>Dikarya</taxon>
        <taxon>Ascomycota</taxon>
        <taxon>Pezizomycotina</taxon>
        <taxon>Leotiomycetes</taxon>
        <taxon>Helotiales</taxon>
        <taxon>Lachnaceae</taxon>
        <taxon>Lachnellula</taxon>
    </lineage>
</organism>
<evidence type="ECO:0000313" key="5">
    <source>
        <dbReference type="Proteomes" id="UP000315522"/>
    </source>
</evidence>